<reference evidence="2" key="1">
    <citation type="journal article" date="2021" name="PeerJ">
        <title>Extensive microbial diversity within the chicken gut microbiome revealed by metagenomics and culture.</title>
        <authorList>
            <person name="Gilroy R."/>
            <person name="Ravi A."/>
            <person name="Getino M."/>
            <person name="Pursley I."/>
            <person name="Horton D.L."/>
            <person name="Alikhan N.F."/>
            <person name="Baker D."/>
            <person name="Gharbi K."/>
            <person name="Hall N."/>
            <person name="Watson M."/>
            <person name="Adriaenssens E.M."/>
            <person name="Foster-Nyarko E."/>
            <person name="Jarju S."/>
            <person name="Secka A."/>
            <person name="Antonio M."/>
            <person name="Oren A."/>
            <person name="Chaudhuri R.R."/>
            <person name="La Ragione R."/>
            <person name="Hildebrand F."/>
            <person name="Pallen M.J."/>
        </authorList>
    </citation>
    <scope>NUCLEOTIDE SEQUENCE</scope>
    <source>
        <strain evidence="2">2239</strain>
    </source>
</reference>
<gene>
    <name evidence="2" type="ORF">H9865_00045</name>
</gene>
<keyword evidence="1" id="KW-1133">Transmembrane helix</keyword>
<sequence>MNDIYEALNHVSMDLDDYTPVPLEAGEAKRQTDRLLAADKKERPALRVHRRRWPVLAAAAALTACLAVGAGAAHSWSGDFAAFLGLGGAVDSLGDMSLGLVLSQTLSGGTVTLEGVLGDDYCIYVPFTVEAPEGQVLDGTLDYGFDNCTLYSDASDGMVQHMEMLPDDDPTDNKLRFVMMASSTKPLRGEMAEATVWNLFSYPTDTSRLHDEDAVVPGRFEFSFRLDYEDRSVVVCDRNTDVGLGWPLARLELSPVSVYLELDGLPENEMNPAFDTSIVLIGADGSRQELVSDWDYEQTGEGIPGLSFSQDEKAVRMLLQAIDPAQYAAVEVNGVSFPLEKAAG</sequence>
<evidence type="ECO:0000313" key="3">
    <source>
        <dbReference type="Proteomes" id="UP000824193"/>
    </source>
</evidence>
<name>A0A9D1V1V8_9FIRM</name>
<evidence type="ECO:0000256" key="1">
    <source>
        <dbReference type="SAM" id="Phobius"/>
    </source>
</evidence>
<dbReference type="Proteomes" id="UP000824193">
    <property type="component" value="Unassembled WGS sequence"/>
</dbReference>
<accession>A0A9D1V1V8</accession>
<dbReference type="EMBL" id="DXFW01000001">
    <property type="protein sequence ID" value="HIX04489.1"/>
    <property type="molecule type" value="Genomic_DNA"/>
</dbReference>
<feature type="transmembrane region" description="Helical" evidence="1">
    <location>
        <begin position="53"/>
        <end position="74"/>
    </location>
</feature>
<evidence type="ECO:0008006" key="4">
    <source>
        <dbReference type="Google" id="ProtNLM"/>
    </source>
</evidence>
<keyword evidence="1" id="KW-0472">Membrane</keyword>
<reference evidence="2" key="2">
    <citation type="submission" date="2021-04" db="EMBL/GenBank/DDBJ databases">
        <authorList>
            <person name="Gilroy R."/>
        </authorList>
    </citation>
    <scope>NUCLEOTIDE SEQUENCE</scope>
    <source>
        <strain evidence="2">2239</strain>
    </source>
</reference>
<evidence type="ECO:0000313" key="2">
    <source>
        <dbReference type="EMBL" id="HIX04489.1"/>
    </source>
</evidence>
<proteinExistence type="predicted"/>
<keyword evidence="1" id="KW-0812">Transmembrane</keyword>
<comment type="caution">
    <text evidence="2">The sequence shown here is derived from an EMBL/GenBank/DDBJ whole genome shotgun (WGS) entry which is preliminary data.</text>
</comment>
<protein>
    <recommendedName>
        <fullName evidence="4">DUF4179 domain-containing protein</fullName>
    </recommendedName>
</protein>
<dbReference type="AlphaFoldDB" id="A0A9D1V1V8"/>
<organism evidence="2 3">
    <name type="scientific">Candidatus Allofournierella pullicola</name>
    <dbReference type="NCBI Taxonomy" id="2838596"/>
    <lineage>
        <taxon>Bacteria</taxon>
        <taxon>Bacillati</taxon>
        <taxon>Bacillota</taxon>
        <taxon>Clostridia</taxon>
        <taxon>Eubacteriales</taxon>
        <taxon>Oscillospiraceae</taxon>
        <taxon>Allofournierella</taxon>
    </lineage>
</organism>